<sequence length="131" mass="14574">MRKCSVVHFEMPTKDRERVSKFYSETFGWNMIPMGEDMGNYIMAHTADTDEKGMIAQPGAINGGFYESKEENEPPHLVIVVDNVDEHIELVKNAGGEVLGEPMDIPGVGRFVMIKDTEGNKVAILQPASME</sequence>
<dbReference type="Pfam" id="PF00903">
    <property type="entry name" value="Glyoxalase"/>
    <property type="match status" value="1"/>
</dbReference>
<dbReference type="InterPro" id="IPR052164">
    <property type="entry name" value="Anthracycline_SecMetBiosynth"/>
</dbReference>
<organism evidence="2 3">
    <name type="scientific">candidate division WWE3 bacterium</name>
    <dbReference type="NCBI Taxonomy" id="2053526"/>
    <lineage>
        <taxon>Bacteria</taxon>
        <taxon>Katanobacteria</taxon>
    </lineage>
</organism>
<feature type="domain" description="VOC" evidence="1">
    <location>
        <begin position="5"/>
        <end position="127"/>
    </location>
</feature>
<reference evidence="2" key="2">
    <citation type="journal article" date="2021" name="Microbiome">
        <title>Successional dynamics and alternative stable states in a saline activated sludge microbial community over 9 years.</title>
        <authorList>
            <person name="Wang Y."/>
            <person name="Ye J."/>
            <person name="Ju F."/>
            <person name="Liu L."/>
            <person name="Boyd J.A."/>
            <person name="Deng Y."/>
            <person name="Parks D.H."/>
            <person name="Jiang X."/>
            <person name="Yin X."/>
            <person name="Woodcroft B.J."/>
            <person name="Tyson G.W."/>
            <person name="Hugenholtz P."/>
            <person name="Polz M.F."/>
            <person name="Zhang T."/>
        </authorList>
    </citation>
    <scope>NUCLEOTIDE SEQUENCE</scope>
    <source>
        <strain evidence="2">HKST-UBA01</strain>
    </source>
</reference>
<dbReference type="CDD" id="cd07247">
    <property type="entry name" value="SgaA_N_like"/>
    <property type="match status" value="1"/>
</dbReference>
<gene>
    <name evidence="2" type="ORF">KC571_00860</name>
</gene>
<dbReference type="SUPFAM" id="SSF54593">
    <property type="entry name" value="Glyoxalase/Bleomycin resistance protein/Dihydroxybiphenyl dioxygenase"/>
    <property type="match status" value="1"/>
</dbReference>
<evidence type="ECO:0000313" key="2">
    <source>
        <dbReference type="EMBL" id="MCA9389932.1"/>
    </source>
</evidence>
<dbReference type="InterPro" id="IPR037523">
    <property type="entry name" value="VOC_core"/>
</dbReference>
<dbReference type="InterPro" id="IPR029068">
    <property type="entry name" value="Glyas_Bleomycin-R_OHBP_Dase"/>
</dbReference>
<evidence type="ECO:0000259" key="1">
    <source>
        <dbReference type="PROSITE" id="PS51819"/>
    </source>
</evidence>
<comment type="caution">
    <text evidence="2">The sequence shown here is derived from an EMBL/GenBank/DDBJ whole genome shotgun (WGS) entry which is preliminary data.</text>
</comment>
<name>A0A955LGM4_UNCKA</name>
<dbReference type="InterPro" id="IPR004360">
    <property type="entry name" value="Glyas_Fos-R_dOase_dom"/>
</dbReference>
<dbReference type="PROSITE" id="PS51819">
    <property type="entry name" value="VOC"/>
    <property type="match status" value="1"/>
</dbReference>
<dbReference type="Gene3D" id="3.10.180.10">
    <property type="entry name" value="2,3-Dihydroxybiphenyl 1,2-Dioxygenase, domain 1"/>
    <property type="match status" value="1"/>
</dbReference>
<dbReference type="EMBL" id="JAGQKX010000012">
    <property type="protein sequence ID" value="MCA9389932.1"/>
    <property type="molecule type" value="Genomic_DNA"/>
</dbReference>
<reference evidence="2" key="1">
    <citation type="submission" date="2020-04" db="EMBL/GenBank/DDBJ databases">
        <authorList>
            <person name="Zhang T."/>
        </authorList>
    </citation>
    <scope>NUCLEOTIDE SEQUENCE</scope>
    <source>
        <strain evidence="2">HKST-UBA01</strain>
    </source>
</reference>
<protein>
    <submittedName>
        <fullName evidence="2">VOC family protein</fullName>
    </submittedName>
</protein>
<evidence type="ECO:0000313" key="3">
    <source>
        <dbReference type="Proteomes" id="UP000701698"/>
    </source>
</evidence>
<dbReference type="PANTHER" id="PTHR33993">
    <property type="entry name" value="GLYOXALASE-RELATED"/>
    <property type="match status" value="1"/>
</dbReference>
<proteinExistence type="predicted"/>
<dbReference type="AlphaFoldDB" id="A0A955LGM4"/>
<accession>A0A955LGM4</accession>
<dbReference type="Proteomes" id="UP000701698">
    <property type="component" value="Unassembled WGS sequence"/>
</dbReference>